<evidence type="ECO:0000313" key="2">
    <source>
        <dbReference type="Proteomes" id="UP001500902"/>
    </source>
</evidence>
<dbReference type="Pfam" id="PF14435">
    <property type="entry name" value="SUKH-4"/>
    <property type="match status" value="1"/>
</dbReference>
<name>A0ABP7BK15_9ACTN</name>
<dbReference type="EMBL" id="BAAAZP010000049">
    <property type="protein sequence ID" value="GAA3661651.1"/>
    <property type="molecule type" value="Genomic_DNA"/>
</dbReference>
<comment type="caution">
    <text evidence="1">The sequence shown here is derived from an EMBL/GenBank/DDBJ whole genome shotgun (WGS) entry which is preliminary data.</text>
</comment>
<sequence>MVTHAELVSAFGSLSVETMPPEVAERHFANPEDRRLLTEVGVPQSLLGQLYFGNVRTDSPQTISRTLDTGTPDMFPPEIRDDIVIAAGMGGVACMSRADNRIYWYEPGSSDRNFALVNTSLQRFLETAYRLRLRFKGFDLLYSEDEDERAEEIGDEVRRLVGEIRDVDPPSFDSPAMFWQHVVLFALETLASEG</sequence>
<reference evidence="2" key="1">
    <citation type="journal article" date="2019" name="Int. J. Syst. Evol. Microbiol.">
        <title>The Global Catalogue of Microorganisms (GCM) 10K type strain sequencing project: providing services to taxonomists for standard genome sequencing and annotation.</title>
        <authorList>
            <consortium name="The Broad Institute Genomics Platform"/>
            <consortium name="The Broad Institute Genome Sequencing Center for Infectious Disease"/>
            <person name="Wu L."/>
            <person name="Ma J."/>
        </authorList>
    </citation>
    <scope>NUCLEOTIDE SEQUENCE [LARGE SCALE GENOMIC DNA]</scope>
    <source>
        <strain evidence="2">JCM 16904</strain>
    </source>
</reference>
<evidence type="ECO:0000313" key="1">
    <source>
        <dbReference type="EMBL" id="GAA3661651.1"/>
    </source>
</evidence>
<accession>A0ABP7BK15</accession>
<dbReference type="InterPro" id="IPR025851">
    <property type="entry name" value="SUKH-4"/>
</dbReference>
<dbReference type="RefSeq" id="WP_344876593.1">
    <property type="nucleotide sequence ID" value="NZ_BAAAZP010000049.1"/>
</dbReference>
<dbReference type="Proteomes" id="UP001500902">
    <property type="component" value="Unassembled WGS sequence"/>
</dbReference>
<protein>
    <recommendedName>
        <fullName evidence="3">SUKH-4 immunity protein</fullName>
    </recommendedName>
</protein>
<gene>
    <name evidence="1" type="ORF">GCM10022224_026460</name>
</gene>
<keyword evidence="2" id="KW-1185">Reference proteome</keyword>
<proteinExistence type="predicted"/>
<organism evidence="1 2">
    <name type="scientific">Nonomuraea antimicrobica</name>
    <dbReference type="NCBI Taxonomy" id="561173"/>
    <lineage>
        <taxon>Bacteria</taxon>
        <taxon>Bacillati</taxon>
        <taxon>Actinomycetota</taxon>
        <taxon>Actinomycetes</taxon>
        <taxon>Streptosporangiales</taxon>
        <taxon>Streptosporangiaceae</taxon>
        <taxon>Nonomuraea</taxon>
    </lineage>
</organism>
<evidence type="ECO:0008006" key="3">
    <source>
        <dbReference type="Google" id="ProtNLM"/>
    </source>
</evidence>